<comment type="function">
    <text evidence="7">Possible subunit of a heme lyase.</text>
</comment>
<keyword evidence="11" id="KW-1185">Reference proteome</keyword>
<organism evidence="10 11">
    <name type="scientific">Pyxidicoccus parkwayensis</name>
    <dbReference type="NCBI Taxonomy" id="2813578"/>
    <lineage>
        <taxon>Bacteria</taxon>
        <taxon>Pseudomonadati</taxon>
        <taxon>Myxococcota</taxon>
        <taxon>Myxococcia</taxon>
        <taxon>Myxococcales</taxon>
        <taxon>Cystobacterineae</taxon>
        <taxon>Myxococcaceae</taxon>
        <taxon>Pyxidicoccus</taxon>
    </lineage>
</organism>
<keyword evidence="4 7" id="KW-0732">Signal</keyword>
<evidence type="ECO:0000313" key="11">
    <source>
        <dbReference type="Proteomes" id="UP000662747"/>
    </source>
</evidence>
<accession>A0ABX7P966</accession>
<sequence>MNAALLSLTLAFSLLTGQYAPQQGGSQPLEPKLEARVQQLGKQLRCAVCQGVSIADSPASMARAQLDTVRELVAEGKTDQEVVDYFVARYGEWVLLEPTAEGFNWFVWLGPVALVALGAVVIWRQLQRGPAEPQPAQQTAAPAAPTETPSKEEEDPYLQAVRRELER</sequence>
<dbReference type="Proteomes" id="UP000662747">
    <property type="component" value="Chromosome"/>
</dbReference>
<feature type="region of interest" description="Disordered" evidence="8">
    <location>
        <begin position="131"/>
        <end position="167"/>
    </location>
</feature>
<dbReference type="RefSeq" id="WP_206728520.1">
    <property type="nucleotide sequence ID" value="NZ_CP071090.1"/>
</dbReference>
<comment type="similarity">
    <text evidence="1 7">Belongs to the CcmH/CycL/Ccl2/NrfF family.</text>
</comment>
<evidence type="ECO:0000256" key="6">
    <source>
        <dbReference type="ARBA" id="ARBA00023004"/>
    </source>
</evidence>
<reference evidence="10 11" key="1">
    <citation type="submission" date="2021-02" db="EMBL/GenBank/DDBJ databases">
        <title>De Novo genome assembly of isolated myxobacteria.</title>
        <authorList>
            <person name="Stevens D.C."/>
        </authorList>
    </citation>
    <scope>NUCLEOTIDE SEQUENCE [LARGE SCALE GENOMIC DNA]</scope>
    <source>
        <strain evidence="11">SCPEA02</strain>
    </source>
</reference>
<feature type="domain" description="CcmH/CycL/Ccl2/NrfF N-terminal" evidence="9">
    <location>
        <begin position="15"/>
        <end position="137"/>
    </location>
</feature>
<keyword evidence="3 7" id="KW-0479">Metal-binding</keyword>
<dbReference type="PANTHER" id="PTHR47870">
    <property type="entry name" value="CYTOCHROME C-TYPE BIOGENESIS PROTEIN CCMH"/>
    <property type="match status" value="1"/>
</dbReference>
<dbReference type="InterPro" id="IPR038297">
    <property type="entry name" value="CcmH/CycL/NrfF/Ccl2_sf"/>
</dbReference>
<feature type="compositionally biased region" description="Low complexity" evidence="8">
    <location>
        <begin position="131"/>
        <end position="148"/>
    </location>
</feature>
<protein>
    <recommendedName>
        <fullName evidence="7">Cytochrome c-type biogenesis protein</fullName>
    </recommendedName>
</protein>
<evidence type="ECO:0000313" key="10">
    <source>
        <dbReference type="EMBL" id="QSQ26992.1"/>
    </source>
</evidence>
<keyword evidence="6 7" id="KW-0408">Iron</keyword>
<gene>
    <name evidence="10" type="ORF">JY651_19650</name>
</gene>
<keyword evidence="5" id="KW-0201">Cytochrome c-type biogenesis</keyword>
<evidence type="ECO:0000256" key="7">
    <source>
        <dbReference type="RuleBase" id="RU364112"/>
    </source>
</evidence>
<name>A0ABX7P966_9BACT</name>
<dbReference type="PANTHER" id="PTHR47870:SF1">
    <property type="entry name" value="CYTOCHROME C-TYPE BIOGENESIS PROTEIN CCMH"/>
    <property type="match status" value="1"/>
</dbReference>
<evidence type="ECO:0000256" key="2">
    <source>
        <dbReference type="ARBA" id="ARBA00022617"/>
    </source>
</evidence>
<dbReference type="Pfam" id="PF03918">
    <property type="entry name" value="CcmH"/>
    <property type="match status" value="1"/>
</dbReference>
<proteinExistence type="inferred from homology"/>
<evidence type="ECO:0000256" key="3">
    <source>
        <dbReference type="ARBA" id="ARBA00022723"/>
    </source>
</evidence>
<keyword evidence="2 7" id="KW-0349">Heme</keyword>
<dbReference type="InterPro" id="IPR051263">
    <property type="entry name" value="C-type_cytochrome_biogenesis"/>
</dbReference>
<dbReference type="InterPro" id="IPR005616">
    <property type="entry name" value="CcmH/CycL/Ccl2/NrfF_N"/>
</dbReference>
<evidence type="ECO:0000259" key="9">
    <source>
        <dbReference type="Pfam" id="PF03918"/>
    </source>
</evidence>
<evidence type="ECO:0000256" key="4">
    <source>
        <dbReference type="ARBA" id="ARBA00022729"/>
    </source>
</evidence>
<dbReference type="Gene3D" id="1.10.8.640">
    <property type="entry name" value="Cytochrome C biogenesis protein"/>
    <property type="match status" value="1"/>
</dbReference>
<evidence type="ECO:0000256" key="5">
    <source>
        <dbReference type="ARBA" id="ARBA00022748"/>
    </source>
</evidence>
<dbReference type="EMBL" id="CP071090">
    <property type="protein sequence ID" value="QSQ26992.1"/>
    <property type="molecule type" value="Genomic_DNA"/>
</dbReference>
<evidence type="ECO:0000256" key="8">
    <source>
        <dbReference type="SAM" id="MobiDB-lite"/>
    </source>
</evidence>
<dbReference type="CDD" id="cd16378">
    <property type="entry name" value="CcmH_N"/>
    <property type="match status" value="1"/>
</dbReference>
<evidence type="ECO:0000256" key="1">
    <source>
        <dbReference type="ARBA" id="ARBA00010342"/>
    </source>
</evidence>